<evidence type="ECO:0000256" key="1">
    <source>
        <dbReference type="ARBA" id="ARBA00023186"/>
    </source>
</evidence>
<keyword evidence="1" id="KW-0143">Chaperone</keyword>
<dbReference type="InterPro" id="IPR036411">
    <property type="entry name" value="TorD-like_sf"/>
</dbReference>
<gene>
    <name evidence="2" type="primary">torD</name>
    <name evidence="2" type="ORF">ERS852448_02390</name>
</gene>
<evidence type="ECO:0000313" key="2">
    <source>
        <dbReference type="EMBL" id="CUN20502.1"/>
    </source>
</evidence>
<dbReference type="EMBL" id="CYYA01000019">
    <property type="protein sequence ID" value="CUN20502.1"/>
    <property type="molecule type" value="Genomic_DNA"/>
</dbReference>
<organism evidence="2 3">
    <name type="scientific">Eubacterium ramulus</name>
    <dbReference type="NCBI Taxonomy" id="39490"/>
    <lineage>
        <taxon>Bacteria</taxon>
        <taxon>Bacillati</taxon>
        <taxon>Bacillota</taxon>
        <taxon>Clostridia</taxon>
        <taxon>Eubacteriales</taxon>
        <taxon>Eubacteriaceae</taxon>
        <taxon>Eubacterium</taxon>
    </lineage>
</organism>
<accession>A0A173UZI3</accession>
<dbReference type="InterPro" id="IPR020945">
    <property type="entry name" value="DMSO/NO3_reduct_chaperone"/>
</dbReference>
<dbReference type="Gene3D" id="1.10.3480.10">
    <property type="entry name" value="TorD-like"/>
    <property type="match status" value="1"/>
</dbReference>
<dbReference type="Pfam" id="PF02613">
    <property type="entry name" value="Nitrate_red_del"/>
    <property type="match status" value="1"/>
</dbReference>
<reference evidence="2 3" key="1">
    <citation type="submission" date="2015-09" db="EMBL/GenBank/DDBJ databases">
        <authorList>
            <consortium name="Pathogen Informatics"/>
        </authorList>
    </citation>
    <scope>NUCLEOTIDE SEQUENCE [LARGE SCALE GENOMIC DNA]</scope>
    <source>
        <strain evidence="2 3">2789STDY5608891</strain>
    </source>
</reference>
<proteinExistence type="predicted"/>
<dbReference type="STRING" id="39490.ERS852448_02390"/>
<protein>
    <submittedName>
        <fullName evidence="2">Chaperone protein TorD</fullName>
    </submittedName>
</protein>
<dbReference type="OrthoDB" id="9795302at2"/>
<sequence>MKQVEVRKELARARAGLYRFLGGLYIMEVDEETLANMKQMQFPTDCANEELAEAYRGLEKAIADLNNEDLEDVAADYAKTFLAAGEATGVAAFPYESIYTNKKREIGGRTEQETLALYALHGWEPSKDMFRTMNDHIGLELEFMAVLCEEELLSCQTDNADRAAMSSRDQNEFLRKHLKWAGAFCMDISKYAQTAFYQAVGKVTNVFLEQEREMLAMGGAIWDIA</sequence>
<dbReference type="PANTHER" id="PTHR34227:SF1">
    <property type="entry name" value="DIMETHYL SULFOXIDE REDUCTASE CHAPERONE-RELATED"/>
    <property type="match status" value="1"/>
</dbReference>
<dbReference type="SUPFAM" id="SSF89155">
    <property type="entry name" value="TorD-like"/>
    <property type="match status" value="1"/>
</dbReference>
<dbReference type="Proteomes" id="UP000095492">
    <property type="component" value="Unassembled WGS sequence"/>
</dbReference>
<evidence type="ECO:0000313" key="3">
    <source>
        <dbReference type="Proteomes" id="UP000095492"/>
    </source>
</evidence>
<dbReference type="GeneID" id="42785695"/>
<dbReference type="PANTHER" id="PTHR34227">
    <property type="entry name" value="CHAPERONE PROTEIN YCDY"/>
    <property type="match status" value="1"/>
</dbReference>
<dbReference type="InterPro" id="IPR050289">
    <property type="entry name" value="TorD/DmsD_chaperones"/>
</dbReference>
<dbReference type="RefSeq" id="WP_021738154.1">
    <property type="nucleotide sequence ID" value="NZ_CABKSU010000025.1"/>
</dbReference>
<name>A0A173UZI3_EUBRA</name>
<dbReference type="AlphaFoldDB" id="A0A173UZI3"/>